<evidence type="ECO:0000313" key="2">
    <source>
        <dbReference type="Proteomes" id="UP000251296"/>
    </source>
</evidence>
<accession>A0A2Z4Q860</accession>
<evidence type="ECO:0000313" key="1">
    <source>
        <dbReference type="EMBL" id="AWY06065.1"/>
    </source>
</evidence>
<gene>
    <name evidence="1" type="primary">59</name>
    <name evidence="1" type="ORF">SEA_ROBSFEET_59</name>
</gene>
<dbReference type="RefSeq" id="YP_009802922.1">
    <property type="nucleotide sequence ID" value="NC_047989.1"/>
</dbReference>
<dbReference type="EMBL" id="MH271312">
    <property type="protein sequence ID" value="AWY06065.1"/>
    <property type="molecule type" value="Genomic_DNA"/>
</dbReference>
<keyword evidence="2" id="KW-1185">Reference proteome</keyword>
<dbReference type="Proteomes" id="UP000251296">
    <property type="component" value="Segment"/>
</dbReference>
<protein>
    <submittedName>
        <fullName evidence="1">Uncharacterized protein</fullName>
    </submittedName>
</protein>
<proteinExistence type="predicted"/>
<organism evidence="1 2">
    <name type="scientific">Microbacterium phage RobsFeet</name>
    <dbReference type="NCBI Taxonomy" id="2201442"/>
    <lineage>
        <taxon>Viruses</taxon>
        <taxon>Duplodnaviria</taxon>
        <taxon>Heunggongvirae</taxon>
        <taxon>Uroviricota</taxon>
        <taxon>Caudoviricetes</taxon>
        <taxon>Hodgkinviridae</taxon>
        <taxon>Metamorphoovirus</taxon>
        <taxon>Metamorphoovirus robsfeet</taxon>
    </lineage>
</organism>
<reference evidence="1 2" key="1">
    <citation type="submission" date="2018-04" db="EMBL/GenBank/DDBJ databases">
        <authorList>
            <person name="Harrington T."/>
            <person name="Washburn E."/>
            <person name="Bricker J."/>
            <person name="McKinney A."/>
            <person name="Betsko A.J."/>
            <person name="Garlena R.A."/>
            <person name="Russell D.A."/>
            <person name="Pope W.A."/>
            <person name="Jacobs-Sera D."/>
            <person name="Hatfull G.F."/>
        </authorList>
    </citation>
    <scope>NUCLEOTIDE SEQUENCE [LARGE SCALE GENOMIC DNA]</scope>
</reference>
<sequence>MAVRFRPSDERQVTLRCPESGCEWSKVLWADEAHASLCGHYGYWHPQRRLPEKRETLAATSAR</sequence>
<dbReference type="GeneID" id="54993515"/>
<dbReference type="KEGG" id="vg:54993515"/>
<name>A0A2Z4Q860_9CAUD</name>